<dbReference type="SUPFAM" id="SSF46689">
    <property type="entry name" value="Homeodomain-like"/>
    <property type="match status" value="1"/>
</dbReference>
<evidence type="ECO:0000313" key="2">
    <source>
        <dbReference type="EMBL" id="MDR8018924.1"/>
    </source>
</evidence>
<dbReference type="InterPro" id="IPR025948">
    <property type="entry name" value="HTH-like_dom"/>
</dbReference>
<dbReference type="Pfam" id="PF13276">
    <property type="entry name" value="HTH_21"/>
    <property type="match status" value="1"/>
</dbReference>
<evidence type="ECO:0000313" key="3">
    <source>
        <dbReference type="Proteomes" id="UP001251870"/>
    </source>
</evidence>
<comment type="caution">
    <text evidence="2">The sequence shown here is derived from an EMBL/GenBank/DDBJ whole genome shotgun (WGS) entry which is preliminary data.</text>
</comment>
<dbReference type="InterPro" id="IPR009057">
    <property type="entry name" value="Homeodomain-like_sf"/>
</dbReference>
<proteinExistence type="predicted"/>
<dbReference type="EMBL" id="JAVKGR010000003">
    <property type="protein sequence ID" value="MDR8018924.1"/>
    <property type="molecule type" value="Genomic_DNA"/>
</dbReference>
<keyword evidence="3" id="KW-1185">Reference proteome</keyword>
<accession>A0ABU2DQZ5</accession>
<dbReference type="Proteomes" id="UP001251870">
    <property type="component" value="Unassembled WGS sequence"/>
</dbReference>
<gene>
    <name evidence="2" type="ORF">RIL96_05025</name>
</gene>
<sequence length="217" mass="25200">MTTRRDADESLRREAVVSYMRLYLTEDLTHTDTCGRIAHRLDVPPETVRRWIREMSEEISEVLYGRFPQRQENRQLRRELERAHLNEQIHRSLAAFGGEGLVRRYHVAELVEFIRTHRDEFGVETLCRTLTELGAPISASTFYAYQSRGFGPSARELTDAVDANTLWDLWDAHGRRFGRRRLWQAGQDAGLDWGRDRVERLMRIAGISGAAPRDSSE</sequence>
<feature type="domain" description="HTH-like" evidence="1">
    <location>
        <begin position="168"/>
        <end position="213"/>
    </location>
</feature>
<reference evidence="2 3" key="1">
    <citation type="submission" date="2023-09" db="EMBL/GenBank/DDBJ databases">
        <title>Description of three actinobacteria isolated from air of manufacturing shop in a pharmaceutical factory.</title>
        <authorList>
            <person name="Zhang D.-F."/>
        </authorList>
    </citation>
    <scope>NUCLEOTIDE SEQUENCE [LARGE SCALE GENOMIC DNA]</scope>
    <source>
        <strain evidence="2 3">LY-0111</strain>
    </source>
</reference>
<evidence type="ECO:0000259" key="1">
    <source>
        <dbReference type="Pfam" id="PF13276"/>
    </source>
</evidence>
<protein>
    <submittedName>
        <fullName evidence="2">IS3 family transposase</fullName>
    </submittedName>
</protein>
<dbReference type="RefSeq" id="WP_310547911.1">
    <property type="nucleotide sequence ID" value="NZ_JAVKGR010000003.1"/>
</dbReference>
<name>A0ABU2DQZ5_9MICC</name>
<organism evidence="2 3">
    <name type="scientific">Nesterenkonia aerolata</name>
    <dbReference type="NCBI Taxonomy" id="3074079"/>
    <lineage>
        <taxon>Bacteria</taxon>
        <taxon>Bacillati</taxon>
        <taxon>Actinomycetota</taxon>
        <taxon>Actinomycetes</taxon>
        <taxon>Micrococcales</taxon>
        <taxon>Micrococcaceae</taxon>
        <taxon>Nesterenkonia</taxon>
    </lineage>
</organism>